<evidence type="ECO:0000313" key="11">
    <source>
        <dbReference type="EMBL" id="GMM52236.1"/>
    </source>
</evidence>
<dbReference type="InterPro" id="IPR004839">
    <property type="entry name" value="Aminotransferase_I/II_large"/>
</dbReference>
<keyword evidence="12" id="KW-1185">Reference proteome</keyword>
<dbReference type="FunFam" id="3.40.640.10:FF:000012">
    <property type="entry name" value="alanine aminotransferase 2"/>
    <property type="match status" value="1"/>
</dbReference>
<dbReference type="GO" id="GO:0030170">
    <property type="term" value="F:pyridoxal phosphate binding"/>
    <property type="evidence" value="ECO:0007669"/>
    <property type="project" value="InterPro"/>
</dbReference>
<comment type="cofactor">
    <cofactor evidence="1">
        <name>pyridoxal 5'-phosphate</name>
        <dbReference type="ChEBI" id="CHEBI:597326"/>
    </cofactor>
</comment>
<evidence type="ECO:0000313" key="12">
    <source>
        <dbReference type="Proteomes" id="UP001362899"/>
    </source>
</evidence>
<proteinExistence type="inferred from homology"/>
<dbReference type="InterPro" id="IPR045088">
    <property type="entry name" value="ALAT1/2-like"/>
</dbReference>
<dbReference type="InterPro" id="IPR015424">
    <property type="entry name" value="PyrdxlP-dep_Trfase"/>
</dbReference>
<keyword evidence="3" id="KW-0032">Aminotransferase</keyword>
<dbReference type="SUPFAM" id="SSF53383">
    <property type="entry name" value="PLP-dependent transferases"/>
    <property type="match status" value="1"/>
</dbReference>
<dbReference type="PANTHER" id="PTHR11751">
    <property type="entry name" value="ALANINE AMINOTRANSFERASE"/>
    <property type="match status" value="1"/>
</dbReference>
<evidence type="ECO:0000256" key="3">
    <source>
        <dbReference type="ARBA" id="ARBA00022576"/>
    </source>
</evidence>
<dbReference type="Pfam" id="PF00155">
    <property type="entry name" value="Aminotran_1_2"/>
    <property type="match status" value="1"/>
</dbReference>
<evidence type="ECO:0000256" key="7">
    <source>
        <dbReference type="ARBA" id="ARBA00077894"/>
    </source>
</evidence>
<organism evidence="11 12">
    <name type="scientific">Starmerella bacillaris</name>
    <name type="common">Yeast</name>
    <name type="synonym">Candida zemplinina</name>
    <dbReference type="NCBI Taxonomy" id="1247836"/>
    <lineage>
        <taxon>Eukaryota</taxon>
        <taxon>Fungi</taxon>
        <taxon>Dikarya</taxon>
        <taxon>Ascomycota</taxon>
        <taxon>Saccharomycotina</taxon>
        <taxon>Dipodascomycetes</taxon>
        <taxon>Dipodascales</taxon>
        <taxon>Trichomonascaceae</taxon>
        <taxon>Starmerella</taxon>
    </lineage>
</organism>
<keyword evidence="4" id="KW-0808">Transferase</keyword>
<evidence type="ECO:0000256" key="6">
    <source>
        <dbReference type="ARBA" id="ARBA00025785"/>
    </source>
</evidence>
<dbReference type="CDD" id="cd00609">
    <property type="entry name" value="AAT_like"/>
    <property type="match status" value="1"/>
</dbReference>
<comment type="similarity">
    <text evidence="6">Belongs to the class-I pyridoxal-phosphate-dependent aminotransferase family. Alanine aminotransferase subfamily.</text>
</comment>
<evidence type="ECO:0000256" key="8">
    <source>
        <dbReference type="ARBA" id="ARBA00078532"/>
    </source>
</evidence>
<dbReference type="PANTHER" id="PTHR11751:SF29">
    <property type="entry name" value="ALANINE TRANSAMINASE"/>
    <property type="match status" value="1"/>
</dbReference>
<dbReference type="InterPro" id="IPR015422">
    <property type="entry name" value="PyrdxlP-dep_Trfase_small"/>
</dbReference>
<evidence type="ECO:0000256" key="4">
    <source>
        <dbReference type="ARBA" id="ARBA00022679"/>
    </source>
</evidence>
<evidence type="ECO:0000256" key="9">
    <source>
        <dbReference type="ARBA" id="ARBA00080525"/>
    </source>
</evidence>
<evidence type="ECO:0000256" key="1">
    <source>
        <dbReference type="ARBA" id="ARBA00001933"/>
    </source>
</evidence>
<dbReference type="FunFam" id="1.10.287.1970:FF:000001">
    <property type="entry name" value="Alanine aminotransferase 2"/>
    <property type="match status" value="1"/>
</dbReference>
<reference evidence="11 12" key="1">
    <citation type="journal article" date="2023" name="Elife">
        <title>Identification of key yeast species and microbe-microbe interactions impacting larval growth of Drosophila in the wild.</title>
        <authorList>
            <person name="Mure A."/>
            <person name="Sugiura Y."/>
            <person name="Maeda R."/>
            <person name="Honda K."/>
            <person name="Sakurai N."/>
            <person name="Takahashi Y."/>
            <person name="Watada M."/>
            <person name="Katoh T."/>
            <person name="Gotoh A."/>
            <person name="Gotoh Y."/>
            <person name="Taniguchi I."/>
            <person name="Nakamura K."/>
            <person name="Hayashi T."/>
            <person name="Katayama T."/>
            <person name="Uemura T."/>
            <person name="Hattori Y."/>
        </authorList>
    </citation>
    <scope>NUCLEOTIDE SEQUENCE [LARGE SCALE GENOMIC DNA]</scope>
    <source>
        <strain evidence="11 12">SB-73</strain>
    </source>
</reference>
<dbReference type="AlphaFoldDB" id="A0AAV5RMB2"/>
<evidence type="ECO:0000256" key="2">
    <source>
        <dbReference type="ARBA" id="ARBA00011738"/>
    </source>
</evidence>
<dbReference type="Proteomes" id="UP001362899">
    <property type="component" value="Unassembled WGS sequence"/>
</dbReference>
<comment type="caution">
    <text evidence="11">The sequence shown here is derived from an EMBL/GenBank/DDBJ whole genome shotgun (WGS) entry which is preliminary data.</text>
</comment>
<accession>A0AAV5RMB2</accession>
<dbReference type="Gene3D" id="1.10.287.1970">
    <property type="match status" value="1"/>
</dbReference>
<feature type="domain" description="Aminotransferase class I/classII large" evidence="10">
    <location>
        <begin position="97"/>
        <end position="455"/>
    </location>
</feature>
<dbReference type="InterPro" id="IPR015421">
    <property type="entry name" value="PyrdxlP-dep_Trfase_major"/>
</dbReference>
<name>A0AAV5RMB2_STABA</name>
<evidence type="ECO:0000256" key="5">
    <source>
        <dbReference type="ARBA" id="ARBA00022898"/>
    </source>
</evidence>
<sequence>MALTKAAINPRILRAKYAVRGPLALKAEEIKKDLQKDPNSHNFKSVTFLNIGNPQQLDQKPLTFVRQVVSLVQYPELLKSPSPLFPKDTLNRARTLLQHIGSVGAYSHSKGIPYIREKVAEFISKRDGFPADPEHIFLSAGASSAVSKIMSMVAANSNVGVLVPVPQYPLYSASSALTGSNFIGYYLDEKAGWATNVEAIKKSLADARKNGVDPKLLVVISPGNPTGSVLRDEEIRNILRLAKEENLTVVADEVYQTNIFKSHASDFVSFKRVWSELCAEDSSFQNVGLVSLHSTSKGFFGECGQRGGYMEVVGMDPEVLDELYKMASIELCPTVTGQVITETMVNPPKAGDESYEVYAKERDAILSTLRERAMQLYETFNKMEGVECQKPQGAMYLFPRITVPAKAVEQAAKENLAPDAFYAMELLKNTGICVVPGSGFGQEENTLHFRTTFLAPGGEDLSNAFVNFHKEFMRKYS</sequence>
<evidence type="ECO:0000259" key="10">
    <source>
        <dbReference type="Pfam" id="PF00155"/>
    </source>
</evidence>
<dbReference type="Gene3D" id="3.90.1150.10">
    <property type="entry name" value="Aspartate Aminotransferase, domain 1"/>
    <property type="match status" value="1"/>
</dbReference>
<dbReference type="GO" id="GO:0008483">
    <property type="term" value="F:transaminase activity"/>
    <property type="evidence" value="ECO:0007669"/>
    <property type="project" value="UniProtKB-KW"/>
</dbReference>
<dbReference type="FunFam" id="3.90.1150.10:FF:000010">
    <property type="entry name" value="Alanine aminotransferase 2"/>
    <property type="match status" value="1"/>
</dbReference>
<comment type="subunit">
    <text evidence="2">Homodimer.</text>
</comment>
<keyword evidence="5" id="KW-0663">Pyridoxal phosphate</keyword>
<dbReference type="EMBL" id="BTGC01000008">
    <property type="protein sequence ID" value="GMM52236.1"/>
    <property type="molecule type" value="Genomic_DNA"/>
</dbReference>
<protein>
    <recommendedName>
        <fullName evidence="7">Glutamate pyruvate transaminase</fullName>
    </recommendedName>
    <alternativeName>
        <fullName evidence="8">Glutamic--alanine transaminase</fullName>
    </alternativeName>
    <alternativeName>
        <fullName evidence="9">Glutamic--pyruvic transaminase</fullName>
    </alternativeName>
</protein>
<dbReference type="Gene3D" id="3.40.640.10">
    <property type="entry name" value="Type I PLP-dependent aspartate aminotransferase-like (Major domain)"/>
    <property type="match status" value="1"/>
</dbReference>
<gene>
    <name evidence="11" type="ORF">DASB73_031990</name>
</gene>